<evidence type="ECO:0000313" key="3">
    <source>
        <dbReference type="Proteomes" id="UP000198535"/>
    </source>
</evidence>
<accession>A0A1I4NNB3</accession>
<name>A0A1I4NNB3_9EURY</name>
<dbReference type="RefSeq" id="WP_091931829.1">
    <property type="nucleotide sequence ID" value="NZ_FOUJ01000001.1"/>
</dbReference>
<keyword evidence="3" id="KW-1185">Reference proteome</keyword>
<evidence type="ECO:0000313" key="2">
    <source>
        <dbReference type="EMBL" id="SFM16855.1"/>
    </source>
</evidence>
<dbReference type="Proteomes" id="UP000198535">
    <property type="component" value="Unassembled WGS sequence"/>
</dbReference>
<organism evidence="2 3">
    <name type="scientific">Methanolobus profundi</name>
    <dbReference type="NCBI Taxonomy" id="487685"/>
    <lineage>
        <taxon>Archaea</taxon>
        <taxon>Methanobacteriati</taxon>
        <taxon>Methanobacteriota</taxon>
        <taxon>Stenosarchaea group</taxon>
        <taxon>Methanomicrobia</taxon>
        <taxon>Methanosarcinales</taxon>
        <taxon>Methanosarcinaceae</taxon>
        <taxon>Methanolobus</taxon>
    </lineage>
</organism>
<keyword evidence="1" id="KW-1133">Transmembrane helix</keyword>
<keyword evidence="1" id="KW-0812">Transmembrane</keyword>
<sequence>MSSDPFRKILNNERAADALPMRMVVAVIAIGALLFLLTTGVNSLLEKEEVYVAQTIISEIEAHAEQMSSKGAGSNITLDIDVPPNTELAMGAIPNEEASWPTDARNYYIKIKDKQINGESAAYYSNATLDGCFILSPGPHTITMESVRDQNGKIFIALCDKSQ</sequence>
<dbReference type="AlphaFoldDB" id="A0A1I4NNB3"/>
<feature type="transmembrane region" description="Helical" evidence="1">
    <location>
        <begin position="21"/>
        <end position="45"/>
    </location>
</feature>
<reference evidence="3" key="1">
    <citation type="submission" date="2016-10" db="EMBL/GenBank/DDBJ databases">
        <authorList>
            <person name="Varghese N."/>
            <person name="Submissions S."/>
        </authorList>
    </citation>
    <scope>NUCLEOTIDE SEQUENCE [LARGE SCALE GENOMIC DNA]</scope>
    <source>
        <strain evidence="3">Mob M</strain>
    </source>
</reference>
<dbReference type="EMBL" id="FOUJ01000001">
    <property type="protein sequence ID" value="SFM16855.1"/>
    <property type="molecule type" value="Genomic_DNA"/>
</dbReference>
<evidence type="ECO:0000256" key="1">
    <source>
        <dbReference type="SAM" id="Phobius"/>
    </source>
</evidence>
<protein>
    <submittedName>
        <fullName evidence="2">Uncharacterized protein</fullName>
    </submittedName>
</protein>
<dbReference type="OrthoDB" id="136375at2157"/>
<proteinExistence type="predicted"/>
<keyword evidence="1" id="KW-0472">Membrane</keyword>
<gene>
    <name evidence="2" type="ORF">SAMN04488696_0160</name>
</gene>
<dbReference type="STRING" id="487685.SAMN04488696_0160"/>